<accession>A0A6J8EC68</accession>
<dbReference type="InterPro" id="IPR036875">
    <property type="entry name" value="Znf_CCHC_sf"/>
</dbReference>
<gene>
    <name evidence="2" type="ORF">MCOR_50361</name>
</gene>
<dbReference type="GO" id="GO:0008270">
    <property type="term" value="F:zinc ion binding"/>
    <property type="evidence" value="ECO:0007669"/>
    <property type="project" value="InterPro"/>
</dbReference>
<organism evidence="2 3">
    <name type="scientific">Mytilus coruscus</name>
    <name type="common">Sea mussel</name>
    <dbReference type="NCBI Taxonomy" id="42192"/>
    <lineage>
        <taxon>Eukaryota</taxon>
        <taxon>Metazoa</taxon>
        <taxon>Spiralia</taxon>
        <taxon>Lophotrochozoa</taxon>
        <taxon>Mollusca</taxon>
        <taxon>Bivalvia</taxon>
        <taxon>Autobranchia</taxon>
        <taxon>Pteriomorphia</taxon>
        <taxon>Mytilida</taxon>
        <taxon>Mytiloidea</taxon>
        <taxon>Mytilidae</taxon>
        <taxon>Mytilinae</taxon>
        <taxon>Mytilus</taxon>
    </lineage>
</organism>
<dbReference type="Proteomes" id="UP000507470">
    <property type="component" value="Unassembled WGS sequence"/>
</dbReference>
<dbReference type="OrthoDB" id="6157020at2759"/>
<feature type="compositionally biased region" description="Basic and acidic residues" evidence="1">
    <location>
        <begin position="1"/>
        <end position="13"/>
    </location>
</feature>
<evidence type="ECO:0008006" key="4">
    <source>
        <dbReference type="Google" id="ProtNLM"/>
    </source>
</evidence>
<feature type="region of interest" description="Disordered" evidence="1">
    <location>
        <begin position="1"/>
        <end position="43"/>
    </location>
</feature>
<protein>
    <recommendedName>
        <fullName evidence="4">CCHC-type domain-containing protein</fullName>
    </recommendedName>
</protein>
<dbReference type="EMBL" id="CACVKT020008819">
    <property type="protein sequence ID" value="CAC5417887.1"/>
    <property type="molecule type" value="Genomic_DNA"/>
</dbReference>
<reference evidence="2 3" key="1">
    <citation type="submission" date="2020-06" db="EMBL/GenBank/DDBJ databases">
        <authorList>
            <person name="Li R."/>
            <person name="Bekaert M."/>
        </authorList>
    </citation>
    <scope>NUCLEOTIDE SEQUENCE [LARGE SCALE GENOMIC DNA]</scope>
    <source>
        <strain evidence="3">wild</strain>
    </source>
</reference>
<keyword evidence="3" id="KW-1185">Reference proteome</keyword>
<dbReference type="SUPFAM" id="SSF57756">
    <property type="entry name" value="Retrovirus zinc finger-like domains"/>
    <property type="match status" value="1"/>
</dbReference>
<proteinExistence type="predicted"/>
<evidence type="ECO:0000256" key="1">
    <source>
        <dbReference type="SAM" id="MobiDB-lite"/>
    </source>
</evidence>
<name>A0A6J8EC68_MYTCO</name>
<evidence type="ECO:0000313" key="3">
    <source>
        <dbReference type="Proteomes" id="UP000507470"/>
    </source>
</evidence>
<dbReference type="Gene3D" id="4.10.60.10">
    <property type="entry name" value="Zinc finger, CCHC-type"/>
    <property type="match status" value="1"/>
</dbReference>
<evidence type="ECO:0000313" key="2">
    <source>
        <dbReference type="EMBL" id="CAC5417887.1"/>
    </source>
</evidence>
<sequence>MIQNRAERKVKAEKSRKKRPTPYSSPLNSPDNGNSSGDAKSTRRPGVCYNCYKPGQWQFECPEKNKKLSAYSNSLFSNDGNRNSNFVGDFIDESLTFKTTHLKEAHLLDNDNDSICLLNLDEFVDQLSRHLNIPSKLITPVCKLRYTNGNRLGDF</sequence>
<dbReference type="AlphaFoldDB" id="A0A6J8EC68"/>
<dbReference type="GO" id="GO:0003676">
    <property type="term" value="F:nucleic acid binding"/>
    <property type="evidence" value="ECO:0007669"/>
    <property type="project" value="InterPro"/>
</dbReference>
<feature type="compositionally biased region" description="Polar residues" evidence="1">
    <location>
        <begin position="22"/>
        <end position="39"/>
    </location>
</feature>